<evidence type="ECO:0000256" key="1">
    <source>
        <dbReference type="SAM" id="Phobius"/>
    </source>
</evidence>
<keyword evidence="1" id="KW-1133">Transmembrane helix</keyword>
<reference evidence="2 5" key="3">
    <citation type="journal article" date="2017" name="Nat. Microbiol.">
        <title>Natural product diversity associated with the nematode symbionts Photorhabdus and Xenorhabdus.</title>
        <authorList>
            <person name="Tobias N.J."/>
            <person name="Wolff H."/>
            <person name="Djahanschiri B."/>
            <person name="Grundmann F."/>
            <person name="Kronenwerth M."/>
            <person name="Shi Y.M."/>
            <person name="Simonyi S."/>
            <person name="Grun P."/>
            <person name="Shapiro-Ilan D."/>
            <person name="Pidot S.J."/>
            <person name="Stinear T.P."/>
            <person name="Ebersberger I."/>
            <person name="Bode H.B."/>
        </authorList>
    </citation>
    <scope>NUCLEOTIDE SEQUENCE [LARGE SCALE GENOMIC DNA]</scope>
    <source>
        <strain evidence="2 5">DSM 16336</strain>
    </source>
</reference>
<keyword evidence="5" id="KW-1185">Reference proteome</keyword>
<feature type="transmembrane region" description="Helical" evidence="1">
    <location>
        <begin position="22"/>
        <end position="42"/>
    </location>
</feature>
<reference evidence="3" key="1">
    <citation type="submission" date="2016-12" db="EMBL/GenBank/DDBJ databases">
        <authorList>
            <person name="Song W.-J."/>
            <person name="Kurnit D.M."/>
        </authorList>
    </citation>
    <scope>NUCLEOTIDE SEQUENCE [LARGE SCALE GENOMIC DNA]</scope>
    <source>
        <strain evidence="3">HGB1681</strain>
    </source>
</reference>
<name>A0A1N6MWF7_9GAMM</name>
<dbReference type="EMBL" id="NIBU01000013">
    <property type="protein sequence ID" value="PHM36596.1"/>
    <property type="molecule type" value="Genomic_DNA"/>
</dbReference>
<keyword evidence="1" id="KW-0472">Membrane</keyword>
<evidence type="ECO:0000313" key="4">
    <source>
        <dbReference type="Proteomes" id="UP000196435"/>
    </source>
</evidence>
<dbReference type="InterPro" id="IPR006481">
    <property type="entry name" value="Phage_lambda_GpS_holin"/>
</dbReference>
<dbReference type="Proteomes" id="UP000224871">
    <property type="component" value="Unassembled WGS sequence"/>
</dbReference>
<protein>
    <submittedName>
        <fullName evidence="3">Holin</fullName>
    </submittedName>
</protein>
<gene>
    <name evidence="3" type="primary">hol</name>
    <name evidence="2" type="ORF">Xinn_01539</name>
    <name evidence="3" type="ORF">XIS1_1750034</name>
</gene>
<evidence type="ECO:0000313" key="3">
    <source>
        <dbReference type="EMBL" id="SIP73142.1"/>
    </source>
</evidence>
<dbReference type="AlphaFoldDB" id="A0A1N6MWF7"/>
<dbReference type="NCBIfam" id="TIGR01594">
    <property type="entry name" value="holin_lambda"/>
    <property type="match status" value="1"/>
</dbReference>
<dbReference type="Pfam" id="PF05106">
    <property type="entry name" value="Phage_holin_3_1"/>
    <property type="match status" value="1"/>
</dbReference>
<sequence>MELIMQEYPELWVELMYALRNVWPQISGALLAIMICYGRLIYDGVERKNQWAEPLLCGALSWGFSSGLELIGIPVSVSPALGGAVGFIGVEKLREFAIRALEQRLNEKFHK</sequence>
<proteinExistence type="predicted"/>
<dbReference type="Proteomes" id="UP000196435">
    <property type="component" value="Unassembled WGS sequence"/>
</dbReference>
<accession>A0A1N6MWF7</accession>
<organism evidence="3 4">
    <name type="scientific">Xenorhabdus innexi</name>
    <dbReference type="NCBI Taxonomy" id="290109"/>
    <lineage>
        <taxon>Bacteria</taxon>
        <taxon>Pseudomonadati</taxon>
        <taxon>Pseudomonadota</taxon>
        <taxon>Gammaproteobacteria</taxon>
        <taxon>Enterobacterales</taxon>
        <taxon>Morganellaceae</taxon>
        <taxon>Xenorhabdus</taxon>
    </lineage>
</organism>
<dbReference type="EMBL" id="FTLG01000085">
    <property type="protein sequence ID" value="SIP73142.1"/>
    <property type="molecule type" value="Genomic_DNA"/>
</dbReference>
<evidence type="ECO:0000313" key="2">
    <source>
        <dbReference type="EMBL" id="PHM36596.1"/>
    </source>
</evidence>
<evidence type="ECO:0000313" key="5">
    <source>
        <dbReference type="Proteomes" id="UP000224871"/>
    </source>
</evidence>
<keyword evidence="1" id="KW-0812">Transmembrane</keyword>
<reference evidence="4" key="2">
    <citation type="submission" date="2016-12" db="EMBL/GenBank/DDBJ databases">
        <authorList>
            <person name="Gaudriault S."/>
        </authorList>
    </citation>
    <scope>NUCLEOTIDE SEQUENCE [LARGE SCALE GENOMIC DNA]</scope>
    <source>
        <strain evidence="4">HGB1681 (deposited as PTA-6826 in the American Type Culture Collection)</strain>
    </source>
</reference>